<dbReference type="PANTHER" id="PTHR46732:SF8">
    <property type="entry name" value="ATP-DEPENDENT PROTEASE LA (LON) DOMAIN PROTEIN"/>
    <property type="match status" value="1"/>
</dbReference>
<gene>
    <name evidence="2" type="ORF">EV678_2141</name>
</gene>
<dbReference type="Gene3D" id="1.10.4060.10">
    <property type="entry name" value="BPP1347 like domain"/>
    <property type="match status" value="1"/>
</dbReference>
<evidence type="ECO:0000259" key="1">
    <source>
        <dbReference type="PROSITE" id="PS51787"/>
    </source>
</evidence>
<dbReference type="InterPro" id="IPR015947">
    <property type="entry name" value="PUA-like_sf"/>
</dbReference>
<dbReference type="PANTHER" id="PTHR46732">
    <property type="entry name" value="ATP-DEPENDENT PROTEASE LA (LON) DOMAIN PROTEIN"/>
    <property type="match status" value="1"/>
</dbReference>
<reference evidence="2 3" key="1">
    <citation type="submission" date="2019-02" db="EMBL/GenBank/DDBJ databases">
        <title>Genomic Encyclopedia of Type Strains, Phase IV (KMG-IV): sequencing the most valuable type-strain genomes for metagenomic binning, comparative biology and taxonomic classification.</title>
        <authorList>
            <person name="Goeker M."/>
        </authorList>
    </citation>
    <scope>NUCLEOTIDE SEQUENCE [LARGE SCALE GENOMIC DNA]</scope>
    <source>
        <strain evidence="2 3">DSM 21223</strain>
    </source>
</reference>
<evidence type="ECO:0000313" key="3">
    <source>
        <dbReference type="Proteomes" id="UP000292136"/>
    </source>
</evidence>
<evidence type="ECO:0000313" key="2">
    <source>
        <dbReference type="EMBL" id="RZT76266.1"/>
    </source>
</evidence>
<dbReference type="EMBL" id="SHKM01000002">
    <property type="protein sequence ID" value="RZT76266.1"/>
    <property type="molecule type" value="Genomic_DNA"/>
</dbReference>
<dbReference type="Gene3D" id="2.30.130.40">
    <property type="entry name" value="LON domain-like"/>
    <property type="match status" value="1"/>
</dbReference>
<dbReference type="InterPro" id="IPR046336">
    <property type="entry name" value="Lon_prtase_N_sf"/>
</dbReference>
<dbReference type="SUPFAM" id="SSF88697">
    <property type="entry name" value="PUA domain-like"/>
    <property type="match status" value="1"/>
</dbReference>
<dbReference type="RefSeq" id="WP_130459520.1">
    <property type="nucleotide sequence ID" value="NZ_SHKM01000002.1"/>
</dbReference>
<comment type="caution">
    <text evidence="2">The sequence shown here is derived from an EMBL/GenBank/DDBJ whole genome shotgun (WGS) entry which is preliminary data.</text>
</comment>
<name>A0ABY0IM41_9RHOO</name>
<protein>
    <recommendedName>
        <fullName evidence="1">Lon N-terminal domain-containing protein</fullName>
    </recommendedName>
</protein>
<proteinExistence type="predicted"/>
<dbReference type="InterPro" id="IPR003111">
    <property type="entry name" value="Lon_prtase_N"/>
</dbReference>
<dbReference type="PROSITE" id="PS51787">
    <property type="entry name" value="LON_N"/>
    <property type="match status" value="1"/>
</dbReference>
<accession>A0ABY0IM41</accession>
<dbReference type="Pfam" id="PF02190">
    <property type="entry name" value="LON_substr_bdg"/>
    <property type="match status" value="1"/>
</dbReference>
<organism evidence="2 3">
    <name type="scientific">Azospira oryzae</name>
    <dbReference type="NCBI Taxonomy" id="146939"/>
    <lineage>
        <taxon>Bacteria</taxon>
        <taxon>Pseudomonadati</taxon>
        <taxon>Pseudomonadota</taxon>
        <taxon>Betaproteobacteria</taxon>
        <taxon>Rhodocyclales</taxon>
        <taxon>Rhodocyclaceae</taxon>
        <taxon>Azospira</taxon>
    </lineage>
</organism>
<keyword evidence="3" id="KW-1185">Reference proteome</keyword>
<dbReference type="Proteomes" id="UP000292136">
    <property type="component" value="Unassembled WGS sequence"/>
</dbReference>
<sequence length="213" mass="23501">MGWLERLLGKEPAGQAAPEVLEIPLFPLHTVLFPGGVLPLKVFEQRYLDMASDCMKNKRPFGVCLIAEGKEVGAPAAPHGVGTLAFIRQWDMPQLGILHLTVAGDHRFRILERETQADGLLRARVEVLEEAPFTPVPEGLAPLVPLLEQIAADLGPERLPPPHAFDDASWVGYRLSEVMPVQPLAQQKLLELEDPVSRLEILYKYLAPKGLVS</sequence>
<feature type="domain" description="Lon N-terminal" evidence="1">
    <location>
        <begin position="20"/>
        <end position="210"/>
    </location>
</feature>
<dbReference type="SMART" id="SM00464">
    <property type="entry name" value="LON"/>
    <property type="match status" value="1"/>
</dbReference>